<reference evidence="1 2" key="1">
    <citation type="journal article" date="2024" name="IMA Fungus">
        <title>IMA Genome - F19 : A genome assembly and annotation guide to empower mycologists, including annotated draft genome sequences of Ceratocystis pirilliformis, Diaporthe australafricana, Fusarium ophioides, Paecilomyces lecythidis, and Sporothrix stenoceras.</title>
        <authorList>
            <person name="Aylward J."/>
            <person name="Wilson A.M."/>
            <person name="Visagie C.M."/>
            <person name="Spraker J."/>
            <person name="Barnes I."/>
            <person name="Buitendag C."/>
            <person name="Ceriani C."/>
            <person name="Del Mar Angel L."/>
            <person name="du Plessis D."/>
            <person name="Fuchs T."/>
            <person name="Gasser K."/>
            <person name="Kramer D."/>
            <person name="Li W."/>
            <person name="Munsamy K."/>
            <person name="Piso A."/>
            <person name="Price J.L."/>
            <person name="Sonnekus B."/>
            <person name="Thomas C."/>
            <person name="van der Nest A."/>
            <person name="van Dijk A."/>
            <person name="van Heerden A."/>
            <person name="van Vuuren N."/>
            <person name="Yilmaz N."/>
            <person name="Duong T.A."/>
            <person name="van der Merwe N.A."/>
            <person name="Wingfield M.J."/>
            <person name="Wingfield B.D."/>
        </authorList>
    </citation>
    <scope>NUCLEOTIDE SEQUENCE [LARGE SCALE GENOMIC DNA]</scope>
    <source>
        <strain evidence="1 2">CMW 18300</strain>
    </source>
</reference>
<organism evidence="1 2">
    <name type="scientific">Diaporthe australafricana</name>
    <dbReference type="NCBI Taxonomy" id="127596"/>
    <lineage>
        <taxon>Eukaryota</taxon>
        <taxon>Fungi</taxon>
        <taxon>Dikarya</taxon>
        <taxon>Ascomycota</taxon>
        <taxon>Pezizomycotina</taxon>
        <taxon>Sordariomycetes</taxon>
        <taxon>Sordariomycetidae</taxon>
        <taxon>Diaporthales</taxon>
        <taxon>Diaporthaceae</taxon>
        <taxon>Diaporthe</taxon>
    </lineage>
</organism>
<evidence type="ECO:0000313" key="2">
    <source>
        <dbReference type="Proteomes" id="UP001583177"/>
    </source>
</evidence>
<protein>
    <submittedName>
        <fullName evidence="1">Uncharacterized protein</fullName>
    </submittedName>
</protein>
<sequence>MADFLIGTGQVQLKNLRLESWSWEVDWDPREEINTPSDQLQQVFEDNCEPFAYENRIPVALFPEELEEVLKESRVSIQDIVSSRDDAPPKLYPQNGIRCIHGRQRLAAIHVKGPDWWWGVHIYCVPHGSDISQLLHKEVDQYYFQTRPTDGLVFLQIALKAIEAREDLLEKLDRLRPFPGLWAVFHLGNIEKYLALHTLSEILHYLELIYVVWEWITLGEPWVREAADEGTVRGLERRAPQCEADRRLIRQLMGTGVLFKKVSDPVTRQKIQERILQLPQILIPSIRTFQENMKWLTVGVQILKDTVIDKLGKKEVREAMRDCWIPPQRCLLEVGRDDNDVEIPAPPVFELAYQQVFIAALREFPRLSSAFTPRREKGQTAKMPRFDEAYLAAFLRGAHKQGFRSTKIQAGLLHAGEAAPRRGPAKPLEVDPSLVNTSPERRCGRPFANTYLFLESRLFLANLLTLDEA</sequence>
<proteinExistence type="predicted"/>
<dbReference type="Pfam" id="PF12520">
    <property type="entry name" value="DUF3723"/>
    <property type="match status" value="2"/>
</dbReference>
<name>A0ABR3W1C2_9PEZI</name>
<comment type="caution">
    <text evidence="1">The sequence shown here is derived from an EMBL/GenBank/DDBJ whole genome shotgun (WGS) entry which is preliminary data.</text>
</comment>
<keyword evidence="2" id="KW-1185">Reference proteome</keyword>
<gene>
    <name evidence="1" type="ORF">Daus18300_012888</name>
</gene>
<accession>A0ABR3W1C2</accession>
<evidence type="ECO:0000313" key="1">
    <source>
        <dbReference type="EMBL" id="KAL1850474.1"/>
    </source>
</evidence>
<dbReference type="EMBL" id="JAWRVE010000185">
    <property type="protein sequence ID" value="KAL1850474.1"/>
    <property type="molecule type" value="Genomic_DNA"/>
</dbReference>
<dbReference type="Proteomes" id="UP001583177">
    <property type="component" value="Unassembled WGS sequence"/>
</dbReference>
<dbReference type="InterPro" id="IPR022198">
    <property type="entry name" value="DUF3723"/>
</dbReference>